<evidence type="ECO:0000259" key="2">
    <source>
        <dbReference type="SMART" id="SM00635"/>
    </source>
</evidence>
<feature type="domain" description="BIG2" evidence="2">
    <location>
        <begin position="299"/>
        <end position="384"/>
    </location>
</feature>
<dbReference type="Proteomes" id="UP000564806">
    <property type="component" value="Unassembled WGS sequence"/>
</dbReference>
<keyword evidence="4" id="KW-1185">Reference proteome</keyword>
<evidence type="ECO:0000256" key="1">
    <source>
        <dbReference type="SAM" id="SignalP"/>
    </source>
</evidence>
<evidence type="ECO:0000313" key="4">
    <source>
        <dbReference type="Proteomes" id="UP000564806"/>
    </source>
</evidence>
<feature type="domain" description="BIG2" evidence="2">
    <location>
        <begin position="573"/>
        <end position="652"/>
    </location>
</feature>
<dbReference type="SMART" id="SM00635">
    <property type="entry name" value="BID_2"/>
    <property type="match status" value="8"/>
</dbReference>
<dbReference type="Gene3D" id="2.60.40.1080">
    <property type="match status" value="7"/>
</dbReference>
<dbReference type="AlphaFoldDB" id="A0A850ELY5"/>
<reference evidence="3" key="1">
    <citation type="submission" date="2020-06" db="EMBL/GenBank/DDBJ databases">
        <title>Paenibacillus sp. nov., isolated from soil.</title>
        <authorList>
            <person name="Seo Y.L."/>
        </authorList>
    </citation>
    <scope>NUCLEOTIDE SEQUENCE [LARGE SCALE GENOMIC DNA]</scope>
    <source>
        <strain evidence="3">JW14</strain>
    </source>
</reference>
<evidence type="ECO:0000313" key="3">
    <source>
        <dbReference type="EMBL" id="NUU62343.1"/>
    </source>
</evidence>
<feature type="domain" description="BIG2" evidence="2">
    <location>
        <begin position="388"/>
        <end position="469"/>
    </location>
</feature>
<dbReference type="EMBL" id="JABWCS010000214">
    <property type="protein sequence ID" value="NUU62343.1"/>
    <property type="molecule type" value="Genomic_DNA"/>
</dbReference>
<dbReference type="InterPro" id="IPR008964">
    <property type="entry name" value="Invasin/intimin_cell_adhesion"/>
</dbReference>
<comment type="caution">
    <text evidence="3">The sequence shown here is derived from an EMBL/GenBank/DDBJ whole genome shotgun (WGS) entry which is preliminary data.</text>
</comment>
<gene>
    <name evidence="3" type="ORF">HPT30_18515</name>
</gene>
<keyword evidence="1" id="KW-0732">Signal</keyword>
<feature type="chain" id="PRO_5033055217" description="BIG2 domain-containing protein" evidence="1">
    <location>
        <begin position="29"/>
        <end position="739"/>
    </location>
</feature>
<feature type="domain" description="BIG2" evidence="2">
    <location>
        <begin position="32"/>
        <end position="115"/>
    </location>
</feature>
<protein>
    <recommendedName>
        <fullName evidence="2">BIG2 domain-containing protein</fullName>
    </recommendedName>
</protein>
<sequence>MTVNRKMTKLLLIFALLATVVFPASVFAEKGDINSIEFESSAKLDLVVGQSPKQLRVFANVEGSTSKKDVTGAVSWSSSNTAAVKVVNGLVTPLDSGTATITAIYNTALTTIEVSVTHPFKDLKIEHKEGIYKLGDSEEKRTIKATVLGGKSITEATDVTKDVEWSSSDSSVLTISEGKVNLLKEGKSTITAKYKGLTATYKAEVEVAFTEIEIKQNGKVVKDVETLIGDSSIKLTAFSKTAAVSESEDLTTKGDWSSSNPAVATVKDGELKVLATGKTVITITNLGVKATVDVYVRSPYEAILLSPSKDQTLFMGEVLDVKAEVRDAANSTLNVSLNATWTSSDQLVATAKPEADAADITAKGVGDSTIKAEYRGVSRDIKVKVLPTITALSIEKTEQELFKGDTLGLPKVDGTKLDGSKIDLSQEVEWTSGNAEIALIKDGKIEGKSAGTVTLTGKIKEGGVTASKADIRNKSVELKLTVQDKVLVLIGPEDNLVVVTGEEKAMPSVRAVMENGDERETSDKIKWEISGTNAVLKTSASGQTIKGLTKGSANLKGTYANKTITIPVTIEQKITKIVVEPASLDLNIKNSKTVKVTAYYSNGKTGNLSSSIKWESSNPAAATVTGSSVKAIAEGTTTLKGSYQGIDISLKVNVIPKLTKLTVNETRLQLAPGAKQTVVVTALYDTGKTVDVTGLVAWTNSKPSVAKWSIGSITGVAKGSTSFKGKFDGKTVTVSVTVK</sequence>
<organism evidence="3 4">
    <name type="scientific">Paenibacillus agri</name>
    <dbReference type="NCBI Taxonomy" id="2744309"/>
    <lineage>
        <taxon>Bacteria</taxon>
        <taxon>Bacillati</taxon>
        <taxon>Bacillota</taxon>
        <taxon>Bacilli</taxon>
        <taxon>Bacillales</taxon>
        <taxon>Paenibacillaceae</taxon>
        <taxon>Paenibacillus</taxon>
    </lineage>
</organism>
<feature type="domain" description="BIG2" evidence="2">
    <location>
        <begin position="493"/>
        <end position="569"/>
    </location>
</feature>
<feature type="signal peptide" evidence="1">
    <location>
        <begin position="1"/>
        <end position="28"/>
    </location>
</feature>
<feature type="domain" description="BIG2" evidence="2">
    <location>
        <begin position="657"/>
        <end position="737"/>
    </location>
</feature>
<feature type="domain" description="BIG2" evidence="2">
    <location>
        <begin position="220"/>
        <end position="295"/>
    </location>
</feature>
<dbReference type="InterPro" id="IPR003343">
    <property type="entry name" value="Big_2"/>
</dbReference>
<dbReference type="SUPFAM" id="SSF49373">
    <property type="entry name" value="Invasin/intimin cell-adhesion fragments"/>
    <property type="match status" value="4"/>
</dbReference>
<proteinExistence type="predicted"/>
<name>A0A850ELY5_9BACL</name>
<feature type="domain" description="BIG2" evidence="2">
    <location>
        <begin position="119"/>
        <end position="204"/>
    </location>
</feature>
<accession>A0A850ELY5</accession>